<reference evidence="5 6" key="1">
    <citation type="submission" date="2019-03" db="EMBL/GenBank/DDBJ databases">
        <title>Genomic Encyclopedia of Type Strains, Phase IV (KMG-IV): sequencing the most valuable type-strain genomes for metagenomic binning, comparative biology and taxonomic classification.</title>
        <authorList>
            <person name="Goeker M."/>
        </authorList>
    </citation>
    <scope>NUCLEOTIDE SEQUENCE [LARGE SCALE GENOMIC DNA]</scope>
    <source>
        <strain evidence="5 6">DSM 103428</strain>
    </source>
</reference>
<dbReference type="OrthoDB" id="9764804at2"/>
<keyword evidence="1" id="KW-0677">Repeat</keyword>
<dbReference type="PANTHER" id="PTHR43739">
    <property type="entry name" value="XYLOGLUCANASE (EUROFUNG)"/>
    <property type="match status" value="1"/>
</dbReference>
<sequence length="1112" mass="121222">MSTRQRLRALSLALPLLITATFSTLSLGQTVTPEQQSPYSALHYRYIGPPGNRVTSVVGVPGDLNIYYAGAASGGVWKSFDAGEHWYPIFDSQPAQSIGSIAIAPSNHNILWVGTGEAFIRSNVSLGDGIYKSIDGGKSWQHMGLEKTGRIGRILIDPANPDIVYAAALGTCYGPQQERGVYRTTDGGKNWKRVLFVDQNTGAYDLTMDPTDSSRIIASTWQIDIKTWGRKSGGPGSGLFVTSDGGDTWSRINGHGLPPSPLGKIAVSFAPSDSRRAYALIETGQGGTLWRSDNGGLDWKVVNYSRLLNERPHYYTRMLVMPDNENEVYFPSNGISATFDGGFTTDHMHCPGDNPDPAAEESSAEREGGCGGDNHDMWADPTNPSRMMVGSDIGVMISTERGRSWKMIRLPIAQMYHVTTDNRIPYMVYGQMQDGSPLHGPSNAPGESSISASQWTTTAGCETGWSTPDPVDNNIVWGGCYAGVTERFDARSGFSRSVSVWPDRTMGANAGEVKVRMNWTYPLIISPHDHNTVYVGSQYVHRTPDGGQTWTRISPDLTLNDPSMHGDSGGLTVDNLSVEYAGVVYALAESSVAKGQIWAGTNDGQLQMTRDGGQHWTNLTANIAGLPPKMTVDSIEPSKYAAGTCYVAFDGHQVDIRDPYLYKTTDYGKTWTRITTGIPASQLSYTHVVREDPVRQGLLYAGTENGLYISLDDGAHWKPFQQNLPHAPVYWLTVQPQFNDLVVGTYGRGFWILDDITPLQHLKPGAAENADNLLPVRHAYRLRARSKRDMAPAGASVGQNPPYGVPINFTLKSADEKFTLQIFDSQGKAVRHLDAKAHAGLNRIWWNLRYEPTVEVALRTIPPGNPHIWSEKRFSGKQTRPIFYYGVGGESTDGPLVAPGAYTVKLTIGGSTQSQQVIVLKDPTTPASLPDAIASSELSHQIYDDTNLSAQLINQIEWSRKQLEDTRSMLTARAADKALFDATDNLNRKYVEQENLLMHPTIAEGDEKSFRGPLGLYLKFIWLGAEVGTGGGDVAGNSDYAPTEPEKQVFSLLDTQLHTVQSALSTIDKEAVPAYNSILQKAGYSIITPVPKGGTVPGEAKADSRGEANDAD</sequence>
<dbReference type="InterPro" id="IPR052025">
    <property type="entry name" value="Xyloglucanase_GH74"/>
</dbReference>
<dbReference type="CDD" id="cd15482">
    <property type="entry name" value="Sialidase_non-viral"/>
    <property type="match status" value="2"/>
</dbReference>
<dbReference type="Gene3D" id="2.130.10.10">
    <property type="entry name" value="YVTN repeat-like/Quinoprotein amine dehydrogenase"/>
    <property type="match status" value="3"/>
</dbReference>
<dbReference type="InterPro" id="IPR015943">
    <property type="entry name" value="WD40/YVTN_repeat-like_dom_sf"/>
</dbReference>
<protein>
    <submittedName>
        <fullName evidence="5">Sortilin (Neurotensin receptor 3)</fullName>
    </submittedName>
</protein>
<comment type="caution">
    <text evidence="5">The sequence shown here is derived from an EMBL/GenBank/DDBJ whole genome shotgun (WGS) entry which is preliminary data.</text>
</comment>
<evidence type="ECO:0000256" key="2">
    <source>
        <dbReference type="SAM" id="MobiDB-lite"/>
    </source>
</evidence>
<feature type="compositionally biased region" description="Basic and acidic residues" evidence="2">
    <location>
        <begin position="1100"/>
        <end position="1112"/>
    </location>
</feature>
<feature type="region of interest" description="Disordered" evidence="2">
    <location>
        <begin position="351"/>
        <end position="384"/>
    </location>
</feature>
<evidence type="ECO:0000256" key="1">
    <source>
        <dbReference type="ARBA" id="ARBA00022737"/>
    </source>
</evidence>
<feature type="region of interest" description="Disordered" evidence="2">
    <location>
        <begin position="1093"/>
        <end position="1112"/>
    </location>
</feature>
<dbReference type="GO" id="GO:0010411">
    <property type="term" value="P:xyloglucan metabolic process"/>
    <property type="evidence" value="ECO:0007669"/>
    <property type="project" value="TreeGrafter"/>
</dbReference>
<dbReference type="InterPro" id="IPR031778">
    <property type="entry name" value="Sortilin_N"/>
</dbReference>
<feature type="signal peptide" evidence="3">
    <location>
        <begin position="1"/>
        <end position="28"/>
    </location>
</feature>
<dbReference type="PANTHER" id="PTHR43739:SF5">
    <property type="entry name" value="EXO-ALPHA-SIALIDASE"/>
    <property type="match status" value="1"/>
</dbReference>
<dbReference type="EMBL" id="SMGK01000005">
    <property type="protein sequence ID" value="TCK71688.1"/>
    <property type="molecule type" value="Genomic_DNA"/>
</dbReference>
<dbReference type="RefSeq" id="WP_131998381.1">
    <property type="nucleotide sequence ID" value="NZ_SMGK01000005.1"/>
</dbReference>
<feature type="compositionally biased region" description="Basic and acidic residues" evidence="2">
    <location>
        <begin position="363"/>
        <end position="378"/>
    </location>
</feature>
<name>A0A4R1L170_9BACT</name>
<dbReference type="AlphaFoldDB" id="A0A4R1L170"/>
<dbReference type="Proteomes" id="UP000295210">
    <property type="component" value="Unassembled WGS sequence"/>
</dbReference>
<feature type="chain" id="PRO_5020737205" evidence="3">
    <location>
        <begin position="29"/>
        <end position="1112"/>
    </location>
</feature>
<evidence type="ECO:0000313" key="5">
    <source>
        <dbReference type="EMBL" id="TCK71688.1"/>
    </source>
</evidence>
<feature type="domain" description="Sortilin N-terminal" evidence="4">
    <location>
        <begin position="130"/>
        <end position="253"/>
    </location>
</feature>
<evidence type="ECO:0000256" key="3">
    <source>
        <dbReference type="SAM" id="SignalP"/>
    </source>
</evidence>
<evidence type="ECO:0000259" key="4">
    <source>
        <dbReference type="Pfam" id="PF15902"/>
    </source>
</evidence>
<keyword evidence="6" id="KW-1185">Reference proteome</keyword>
<dbReference type="Gene3D" id="2.60.40.4070">
    <property type="match status" value="1"/>
</dbReference>
<keyword evidence="3" id="KW-0732">Signal</keyword>
<organism evidence="5 6">
    <name type="scientific">Acidipila rosea</name>
    <dbReference type="NCBI Taxonomy" id="768535"/>
    <lineage>
        <taxon>Bacteria</taxon>
        <taxon>Pseudomonadati</taxon>
        <taxon>Acidobacteriota</taxon>
        <taxon>Terriglobia</taxon>
        <taxon>Terriglobales</taxon>
        <taxon>Acidobacteriaceae</taxon>
        <taxon>Acidipila</taxon>
    </lineage>
</organism>
<evidence type="ECO:0000313" key="6">
    <source>
        <dbReference type="Proteomes" id="UP000295210"/>
    </source>
</evidence>
<accession>A0A4R1L170</accession>
<dbReference type="Pfam" id="PF15902">
    <property type="entry name" value="Sortilin-Vps10"/>
    <property type="match status" value="1"/>
</dbReference>
<gene>
    <name evidence="5" type="ORF">C7378_2976</name>
</gene>
<keyword evidence="5" id="KW-0675">Receptor</keyword>
<proteinExistence type="predicted"/>
<dbReference type="SUPFAM" id="SSF110296">
    <property type="entry name" value="Oligoxyloglucan reducing end-specific cellobiohydrolase"/>
    <property type="match status" value="1"/>
</dbReference>